<dbReference type="AlphaFoldDB" id="A0A0A9DJP0"/>
<sequence>MTLPENLKIGICKLLEEHSINTKLTLNMDITSLANLSTDLKSSFSTLLEHAYSVDSRAQTLVLNLLKLVVDACPSESPTEPNNTSQNGCSHDSNGNRKSFPAHVDDIDDVPKEVTKESDVLGNPGGGSQLYSHEAVNMSTDKSINTNTT</sequence>
<feature type="region of interest" description="Disordered" evidence="1">
    <location>
        <begin position="73"/>
        <end position="149"/>
    </location>
</feature>
<protein>
    <submittedName>
        <fullName evidence="2">Uncharacterized protein</fullName>
    </submittedName>
</protein>
<feature type="compositionally biased region" description="Polar residues" evidence="1">
    <location>
        <begin position="137"/>
        <end position="149"/>
    </location>
</feature>
<evidence type="ECO:0000313" key="2">
    <source>
        <dbReference type="EMBL" id="JAD88006.1"/>
    </source>
</evidence>
<feature type="compositionally biased region" description="Basic and acidic residues" evidence="1">
    <location>
        <begin position="103"/>
        <end position="119"/>
    </location>
</feature>
<dbReference type="EMBL" id="GBRH01209889">
    <property type="protein sequence ID" value="JAD88006.1"/>
    <property type="molecule type" value="Transcribed_RNA"/>
</dbReference>
<proteinExistence type="predicted"/>
<reference evidence="2" key="1">
    <citation type="submission" date="2014-09" db="EMBL/GenBank/DDBJ databases">
        <authorList>
            <person name="Magalhaes I.L.F."/>
            <person name="Oliveira U."/>
            <person name="Santos F.R."/>
            <person name="Vidigal T.H.D.A."/>
            <person name="Brescovit A.D."/>
            <person name="Santos A.J."/>
        </authorList>
    </citation>
    <scope>NUCLEOTIDE SEQUENCE</scope>
    <source>
        <tissue evidence="2">Shoot tissue taken approximately 20 cm above the soil surface</tissue>
    </source>
</reference>
<evidence type="ECO:0000256" key="1">
    <source>
        <dbReference type="SAM" id="MobiDB-lite"/>
    </source>
</evidence>
<reference evidence="2" key="2">
    <citation type="journal article" date="2015" name="Data Brief">
        <title>Shoot transcriptome of the giant reed, Arundo donax.</title>
        <authorList>
            <person name="Barrero R.A."/>
            <person name="Guerrero F.D."/>
            <person name="Moolhuijzen P."/>
            <person name="Goolsby J.A."/>
            <person name="Tidwell J."/>
            <person name="Bellgard S.E."/>
            <person name="Bellgard M.I."/>
        </authorList>
    </citation>
    <scope>NUCLEOTIDE SEQUENCE</scope>
    <source>
        <tissue evidence="2">Shoot tissue taken approximately 20 cm above the soil surface</tissue>
    </source>
</reference>
<name>A0A0A9DJP0_ARUDO</name>
<feature type="compositionally biased region" description="Polar residues" evidence="1">
    <location>
        <begin position="76"/>
        <end position="97"/>
    </location>
</feature>
<accession>A0A0A9DJP0</accession>
<organism evidence="2">
    <name type="scientific">Arundo donax</name>
    <name type="common">Giant reed</name>
    <name type="synonym">Donax arundinaceus</name>
    <dbReference type="NCBI Taxonomy" id="35708"/>
    <lineage>
        <taxon>Eukaryota</taxon>
        <taxon>Viridiplantae</taxon>
        <taxon>Streptophyta</taxon>
        <taxon>Embryophyta</taxon>
        <taxon>Tracheophyta</taxon>
        <taxon>Spermatophyta</taxon>
        <taxon>Magnoliopsida</taxon>
        <taxon>Liliopsida</taxon>
        <taxon>Poales</taxon>
        <taxon>Poaceae</taxon>
        <taxon>PACMAD clade</taxon>
        <taxon>Arundinoideae</taxon>
        <taxon>Arundineae</taxon>
        <taxon>Arundo</taxon>
    </lineage>
</organism>